<dbReference type="Gene3D" id="3.40.50.300">
    <property type="entry name" value="P-loop containing nucleotide triphosphate hydrolases"/>
    <property type="match status" value="1"/>
</dbReference>
<evidence type="ECO:0000259" key="1">
    <source>
        <dbReference type="Pfam" id="PF05876"/>
    </source>
</evidence>
<evidence type="ECO:0000313" key="3">
    <source>
        <dbReference type="Proteomes" id="UP000316095"/>
    </source>
</evidence>
<evidence type="ECO:0000313" key="2">
    <source>
        <dbReference type="EMBL" id="TWT61702.1"/>
    </source>
</evidence>
<gene>
    <name evidence="2" type="ORF">Pan54_24390</name>
</gene>
<sequence>MKTVTRSELRWLLRQSKTSKVRSMRDFAEQEIIIPDGPYQGRRFDCQRQPYTRLWFEAIDTGNWNRFVATGPTQSGKTLSCFLIPLLYHLFEVGETVICGLPDMDMASDKWREDLLPVIERSKYRDLMPTKGGGSRGGKTEAIQFLNGATLKFMSGGGGDKSRAGFTSRVVVITETDGMDQAGTRSREADKITQLEARTRAYGSRKRIYLECTVSTQEGRTWQEYQQGTQSRILLPCPHCNQHVVMEREQLRGWKQAKSQAEARMQGQFICGECGAPWSESDRSVANQKSVLLHSGQNIDENAHVTGDSPATDTLGFRWSAAHNLFLSAGELAADEWRASRSPDEEIAEREMRQFVWCLSVLPNRCEEISKVFTDGITSLVGSVAS</sequence>
<keyword evidence="3" id="KW-1185">Reference proteome</keyword>
<dbReference type="InterPro" id="IPR027417">
    <property type="entry name" value="P-loop_NTPase"/>
</dbReference>
<dbReference type="OrthoDB" id="230428at2"/>
<dbReference type="AlphaFoldDB" id="A0A5C5XIN6"/>
<dbReference type="GO" id="GO:0016887">
    <property type="term" value="F:ATP hydrolysis activity"/>
    <property type="evidence" value="ECO:0007669"/>
    <property type="project" value="InterPro"/>
</dbReference>
<dbReference type="Pfam" id="PF05876">
    <property type="entry name" value="GpA_ATPase"/>
    <property type="match status" value="1"/>
</dbReference>
<accession>A0A5C5XIN6</accession>
<reference evidence="2 3" key="1">
    <citation type="submission" date="2019-02" db="EMBL/GenBank/DDBJ databases">
        <title>Deep-cultivation of Planctomycetes and their phenomic and genomic characterization uncovers novel biology.</title>
        <authorList>
            <person name="Wiegand S."/>
            <person name="Jogler M."/>
            <person name="Boedeker C."/>
            <person name="Pinto D."/>
            <person name="Vollmers J."/>
            <person name="Rivas-Marin E."/>
            <person name="Kohn T."/>
            <person name="Peeters S.H."/>
            <person name="Heuer A."/>
            <person name="Rast P."/>
            <person name="Oberbeckmann S."/>
            <person name="Bunk B."/>
            <person name="Jeske O."/>
            <person name="Meyerdierks A."/>
            <person name="Storesund J.E."/>
            <person name="Kallscheuer N."/>
            <person name="Luecker S."/>
            <person name="Lage O.M."/>
            <person name="Pohl T."/>
            <person name="Merkel B.J."/>
            <person name="Hornburger P."/>
            <person name="Mueller R.-W."/>
            <person name="Bruemmer F."/>
            <person name="Labrenz M."/>
            <person name="Spormann A.M."/>
            <person name="Op Den Camp H."/>
            <person name="Overmann J."/>
            <person name="Amann R."/>
            <person name="Jetten M.S.M."/>
            <person name="Mascher T."/>
            <person name="Medema M.H."/>
            <person name="Devos D.P."/>
            <person name="Kaster A.-K."/>
            <person name="Ovreas L."/>
            <person name="Rohde M."/>
            <person name="Galperin M.Y."/>
            <person name="Jogler C."/>
        </authorList>
    </citation>
    <scope>NUCLEOTIDE SEQUENCE [LARGE SCALE GENOMIC DNA]</scope>
    <source>
        <strain evidence="2 3">Pan54</strain>
    </source>
</reference>
<protein>
    <submittedName>
        <fullName evidence="2">Phage terminase large subunit (GpA)</fullName>
    </submittedName>
</protein>
<dbReference type="InterPro" id="IPR046453">
    <property type="entry name" value="GpA_ATPase"/>
</dbReference>
<name>A0A5C5XIN6_9PLAN</name>
<dbReference type="EMBL" id="SJPG01000001">
    <property type="protein sequence ID" value="TWT61702.1"/>
    <property type="molecule type" value="Genomic_DNA"/>
</dbReference>
<feature type="domain" description="Phage terminase large subunit GpA ATPase" evidence="1">
    <location>
        <begin position="43"/>
        <end position="285"/>
    </location>
</feature>
<dbReference type="RefSeq" id="WP_146503656.1">
    <property type="nucleotide sequence ID" value="NZ_SJPG01000001.1"/>
</dbReference>
<comment type="caution">
    <text evidence="2">The sequence shown here is derived from an EMBL/GenBank/DDBJ whole genome shotgun (WGS) entry which is preliminary data.</text>
</comment>
<proteinExistence type="predicted"/>
<dbReference type="Proteomes" id="UP000316095">
    <property type="component" value="Unassembled WGS sequence"/>
</dbReference>
<organism evidence="2 3">
    <name type="scientific">Rubinisphaera italica</name>
    <dbReference type="NCBI Taxonomy" id="2527969"/>
    <lineage>
        <taxon>Bacteria</taxon>
        <taxon>Pseudomonadati</taxon>
        <taxon>Planctomycetota</taxon>
        <taxon>Planctomycetia</taxon>
        <taxon>Planctomycetales</taxon>
        <taxon>Planctomycetaceae</taxon>
        <taxon>Rubinisphaera</taxon>
    </lineage>
</organism>